<feature type="domain" description="Thiolase C-terminal" evidence="1">
    <location>
        <begin position="276"/>
        <end position="390"/>
    </location>
</feature>
<accession>W5THF9</accession>
<keyword evidence="3" id="KW-1185">Reference proteome</keyword>
<sequence length="395" mass="42125">MTIAQSARTAIVGVGHSAVYRRDDVSLGRLTLDAALAAVADAGLRLSDIEGVVIDPVQPFDGAGRVDGRNFVSSQFVLSSLGLDVTWHAEPEWASTLGAVIEGANAVASGNCRAVLALRALHNPSGRYGHVSSGRAEGGFQYTAPYGVDAPGRFAQLWTRYMHDYGTTREQMAPYIVQARHNGLLWEHGYWTRYKPEPLTVEDYLTSRMISDPISVLDCDIPVQGAAAFVITSADRAPDLRHRPAYVRGWAVPRRAAGSPHIMTLDEVQRASTLFAKHLYRNAGVGPGDIDVANLYDGFSIFVPIWLETLGFCGEGEAFDFMTPDRIGLRGSLPVNTAGGNLGAGRMHGVAQVMDSVLQVQGRSGPRQVPGAEVVLATAGGFPGSGRGIIVSSAP</sequence>
<dbReference type="CDD" id="cd00829">
    <property type="entry name" value="SCP-x_thiolase"/>
    <property type="match status" value="1"/>
</dbReference>
<dbReference type="PATRIC" id="fig|1415166.3.peg.3710"/>
<evidence type="ECO:0000259" key="1">
    <source>
        <dbReference type="Pfam" id="PF22691"/>
    </source>
</evidence>
<protein>
    <submittedName>
        <fullName evidence="2">Putative thiolase</fullName>
    </submittedName>
</protein>
<dbReference type="InterPro" id="IPR016039">
    <property type="entry name" value="Thiolase-like"/>
</dbReference>
<dbReference type="Proteomes" id="UP000019150">
    <property type="component" value="Chromosome"/>
</dbReference>
<dbReference type="PANTHER" id="PTHR42870">
    <property type="entry name" value="ACETYL-COA C-ACETYLTRANSFERASE"/>
    <property type="match status" value="1"/>
</dbReference>
<dbReference type="OrthoDB" id="3208853at2"/>
<dbReference type="InterPro" id="IPR055140">
    <property type="entry name" value="Thiolase_C_2"/>
</dbReference>
<dbReference type="SUPFAM" id="SSF53901">
    <property type="entry name" value="Thiolase-like"/>
    <property type="match status" value="2"/>
</dbReference>
<gene>
    <name evidence="2" type="ORF">NONO_c36160</name>
</gene>
<proteinExistence type="predicted"/>
<dbReference type="Gene3D" id="3.40.47.10">
    <property type="match status" value="1"/>
</dbReference>
<dbReference type="InterPro" id="IPR002155">
    <property type="entry name" value="Thiolase"/>
</dbReference>
<dbReference type="PANTHER" id="PTHR42870:SF1">
    <property type="entry name" value="NON-SPECIFIC LIPID-TRANSFER PROTEIN-LIKE 2"/>
    <property type="match status" value="1"/>
</dbReference>
<reference evidence="2 3" key="1">
    <citation type="journal article" date="2014" name="Appl. Environ. Microbiol.">
        <title>Insights into the Microbial Degradation of Rubber and Gutta-Percha by Analysis of the Complete Genome of Nocardia nova SH22a.</title>
        <authorList>
            <person name="Luo Q."/>
            <person name="Hiessl S."/>
            <person name="Poehlein A."/>
            <person name="Daniel R."/>
            <person name="Steinbuchel A."/>
        </authorList>
    </citation>
    <scope>NUCLEOTIDE SEQUENCE [LARGE SCALE GENOMIC DNA]</scope>
    <source>
        <strain evidence="2">SH22a</strain>
    </source>
</reference>
<dbReference type="STRING" id="1415166.NONO_c36160"/>
<dbReference type="AlphaFoldDB" id="W5THF9"/>
<evidence type="ECO:0000313" key="2">
    <source>
        <dbReference type="EMBL" id="AHH18403.1"/>
    </source>
</evidence>
<dbReference type="RefSeq" id="WP_025349843.1">
    <property type="nucleotide sequence ID" value="NZ_CP006850.1"/>
</dbReference>
<dbReference type="EMBL" id="CP006850">
    <property type="protein sequence ID" value="AHH18403.1"/>
    <property type="molecule type" value="Genomic_DNA"/>
</dbReference>
<dbReference type="Pfam" id="PF22691">
    <property type="entry name" value="Thiolase_C_1"/>
    <property type="match status" value="1"/>
</dbReference>
<organism evidence="2 3">
    <name type="scientific">Nocardia nova SH22a</name>
    <dbReference type="NCBI Taxonomy" id="1415166"/>
    <lineage>
        <taxon>Bacteria</taxon>
        <taxon>Bacillati</taxon>
        <taxon>Actinomycetota</taxon>
        <taxon>Actinomycetes</taxon>
        <taxon>Mycobacteriales</taxon>
        <taxon>Nocardiaceae</taxon>
        <taxon>Nocardia</taxon>
    </lineage>
</organism>
<evidence type="ECO:0000313" key="3">
    <source>
        <dbReference type="Proteomes" id="UP000019150"/>
    </source>
</evidence>
<dbReference type="GO" id="GO:0016747">
    <property type="term" value="F:acyltransferase activity, transferring groups other than amino-acyl groups"/>
    <property type="evidence" value="ECO:0007669"/>
    <property type="project" value="InterPro"/>
</dbReference>
<name>W5THF9_9NOCA</name>
<dbReference type="KEGG" id="nno:NONO_c36160"/>
<dbReference type="PIRSF" id="PIRSF000429">
    <property type="entry name" value="Ac-CoA_Ac_transf"/>
    <property type="match status" value="1"/>
</dbReference>
<dbReference type="HOGENOM" id="CLU_035425_2_0_11"/>
<dbReference type="eggNOG" id="COG0183">
    <property type="taxonomic scope" value="Bacteria"/>
</dbReference>